<feature type="compositionally biased region" description="Acidic residues" evidence="1">
    <location>
        <begin position="22"/>
        <end position="38"/>
    </location>
</feature>
<feature type="region of interest" description="Disordered" evidence="1">
    <location>
        <begin position="13"/>
        <end position="72"/>
    </location>
</feature>
<evidence type="ECO:0000256" key="1">
    <source>
        <dbReference type="SAM" id="MobiDB-lite"/>
    </source>
</evidence>
<feature type="compositionally biased region" description="Basic and acidic residues" evidence="1">
    <location>
        <begin position="47"/>
        <end position="64"/>
    </location>
</feature>
<dbReference type="AlphaFoldDB" id="A0A026WQR3"/>
<dbReference type="Proteomes" id="UP000053097">
    <property type="component" value="Unassembled WGS sequence"/>
</dbReference>
<evidence type="ECO:0000313" key="2">
    <source>
        <dbReference type="EMBL" id="EZA58288.1"/>
    </source>
</evidence>
<evidence type="ECO:0000313" key="3">
    <source>
        <dbReference type="Proteomes" id="UP000053097"/>
    </source>
</evidence>
<accession>A0A026WQR3</accession>
<name>A0A026WQR3_OOCBI</name>
<keyword evidence="3" id="KW-1185">Reference proteome</keyword>
<gene>
    <name evidence="2" type="ORF">X777_01245</name>
</gene>
<reference evidence="2 3" key="1">
    <citation type="journal article" date="2014" name="Curr. Biol.">
        <title>The genome of the clonal raider ant Cerapachys biroi.</title>
        <authorList>
            <person name="Oxley P.R."/>
            <person name="Ji L."/>
            <person name="Fetter-Pruneda I."/>
            <person name="McKenzie S.K."/>
            <person name="Li C."/>
            <person name="Hu H."/>
            <person name="Zhang G."/>
            <person name="Kronauer D.J."/>
        </authorList>
    </citation>
    <scope>NUCLEOTIDE SEQUENCE [LARGE SCALE GENOMIC DNA]</scope>
</reference>
<protein>
    <submittedName>
        <fullName evidence="2">Uncharacterized protein</fullName>
    </submittedName>
</protein>
<sequence>MREVPRVPGIDRRSLWIRLGDDDGDDDEDEEDGNENDDGTWITSSMCRERPPSRRDLFAPEGKERRRLPRVR</sequence>
<dbReference type="EMBL" id="KK107128">
    <property type="protein sequence ID" value="EZA58288.1"/>
    <property type="molecule type" value="Genomic_DNA"/>
</dbReference>
<organism evidence="2 3">
    <name type="scientific">Ooceraea biroi</name>
    <name type="common">Clonal raider ant</name>
    <name type="synonym">Cerapachys biroi</name>
    <dbReference type="NCBI Taxonomy" id="2015173"/>
    <lineage>
        <taxon>Eukaryota</taxon>
        <taxon>Metazoa</taxon>
        <taxon>Ecdysozoa</taxon>
        <taxon>Arthropoda</taxon>
        <taxon>Hexapoda</taxon>
        <taxon>Insecta</taxon>
        <taxon>Pterygota</taxon>
        <taxon>Neoptera</taxon>
        <taxon>Endopterygota</taxon>
        <taxon>Hymenoptera</taxon>
        <taxon>Apocrita</taxon>
        <taxon>Aculeata</taxon>
        <taxon>Formicoidea</taxon>
        <taxon>Formicidae</taxon>
        <taxon>Dorylinae</taxon>
        <taxon>Ooceraea</taxon>
    </lineage>
</organism>
<proteinExistence type="predicted"/>